<evidence type="ECO:0000256" key="4">
    <source>
        <dbReference type="ARBA" id="ARBA00022827"/>
    </source>
</evidence>
<comment type="caution">
    <text evidence="7">The sequence shown here is derived from an EMBL/GenBank/DDBJ whole genome shotgun (WGS) entry which is preliminary data.</text>
</comment>
<accession>A0ABR4LDE1</accession>
<proteinExistence type="inferred from homology"/>
<dbReference type="Pfam" id="PF01565">
    <property type="entry name" value="FAD_binding_4"/>
    <property type="match status" value="1"/>
</dbReference>
<dbReference type="InterPro" id="IPR036318">
    <property type="entry name" value="FAD-bd_PCMH-like_sf"/>
</dbReference>
<dbReference type="PANTHER" id="PTHR42973">
    <property type="entry name" value="BINDING OXIDOREDUCTASE, PUTATIVE (AFU_ORTHOLOGUE AFUA_1G17690)-RELATED"/>
    <property type="match status" value="1"/>
</dbReference>
<keyword evidence="5" id="KW-0560">Oxidoreductase</keyword>
<protein>
    <submittedName>
        <fullName evidence="7">FAD binding domain-containing protein</fullName>
    </submittedName>
</protein>
<name>A0ABR4LDE1_9EURO</name>
<comment type="cofactor">
    <cofactor evidence="1">
        <name>FAD</name>
        <dbReference type="ChEBI" id="CHEBI:57692"/>
    </cofactor>
</comment>
<gene>
    <name evidence="7" type="ORF">BJX67DRAFT_375271</name>
</gene>
<dbReference type="SUPFAM" id="SSF56176">
    <property type="entry name" value="FAD-binding/transporter-associated domain-like"/>
    <property type="match status" value="1"/>
</dbReference>
<dbReference type="InterPro" id="IPR050416">
    <property type="entry name" value="FAD-linked_Oxidoreductase"/>
</dbReference>
<dbReference type="InterPro" id="IPR016166">
    <property type="entry name" value="FAD-bd_PCMH"/>
</dbReference>
<evidence type="ECO:0000256" key="5">
    <source>
        <dbReference type="ARBA" id="ARBA00023002"/>
    </source>
</evidence>
<keyword evidence="4" id="KW-0274">FAD</keyword>
<dbReference type="InterPro" id="IPR016169">
    <property type="entry name" value="FAD-bd_PCMH_sub2"/>
</dbReference>
<evidence type="ECO:0000256" key="3">
    <source>
        <dbReference type="ARBA" id="ARBA00022630"/>
    </source>
</evidence>
<comment type="similarity">
    <text evidence="2">Belongs to the oxygen-dependent FAD-linked oxidoreductase family.</text>
</comment>
<dbReference type="InterPro" id="IPR006094">
    <property type="entry name" value="Oxid_FAD_bind_N"/>
</dbReference>
<dbReference type="RefSeq" id="XP_070881460.1">
    <property type="nucleotide sequence ID" value="XM_071031673.1"/>
</dbReference>
<keyword evidence="3" id="KW-0285">Flavoprotein</keyword>
<dbReference type="Gene3D" id="3.30.465.10">
    <property type="match status" value="1"/>
</dbReference>
<evidence type="ECO:0000256" key="2">
    <source>
        <dbReference type="ARBA" id="ARBA00005466"/>
    </source>
</evidence>
<evidence type="ECO:0000259" key="6">
    <source>
        <dbReference type="PROSITE" id="PS51387"/>
    </source>
</evidence>
<sequence length="471" mass="51680">MAELDSSGTTLLSELLGLTSLQPEETLTPETPGYEKCIQTWASQKQLRPRLVIRPTSVESLSKVIARLYESDLDFAIYGHGFMSTSARDVVINMSAFDGFHFDEHAEIVTVGAGQTWRDVYRKLEEVAPQYGIVGARTPAVGVAGTIISGGLSWISGEYGCISDPDNMLDAKVVKYDGSVVWASREPDLLWALRGGGGGFGAIVQVILRVFPYPQNIWGGPILIPREKLEQVAEGIERFLAKPLDPKVTMLFYVLKKKVLESMGVDSDMLLIHALDALGEQHGRDAFRWALDIPGAVDRTEITSLAGVAGLQDKVDTVKGTMKQFWAPMTVREYSRESIIKAVKWSEEIERLDPSLAECTYLIIGLLCAREPAGGMASCALPRPKAMKHTLVLGTGCPSGAGEVKEHLAHSLAAQAASKVFGEGTDAQYIPSGLEDFQDPRKVWGPHFARLQELRRRYDPRGRFKAISTEM</sequence>
<dbReference type="GeneID" id="98146745"/>
<evidence type="ECO:0000256" key="1">
    <source>
        <dbReference type="ARBA" id="ARBA00001974"/>
    </source>
</evidence>
<evidence type="ECO:0000313" key="8">
    <source>
        <dbReference type="Proteomes" id="UP001610432"/>
    </source>
</evidence>
<dbReference type="PANTHER" id="PTHR42973:SF39">
    <property type="entry name" value="FAD-BINDING PCMH-TYPE DOMAIN-CONTAINING PROTEIN"/>
    <property type="match status" value="1"/>
</dbReference>
<feature type="domain" description="FAD-binding PCMH-type" evidence="6">
    <location>
        <begin position="45"/>
        <end position="213"/>
    </location>
</feature>
<reference evidence="7 8" key="1">
    <citation type="submission" date="2024-07" db="EMBL/GenBank/DDBJ databases">
        <title>Section-level genome sequencing and comparative genomics of Aspergillus sections Usti and Cavernicolus.</title>
        <authorList>
            <consortium name="Lawrence Berkeley National Laboratory"/>
            <person name="Nybo J.L."/>
            <person name="Vesth T.C."/>
            <person name="Theobald S."/>
            <person name="Frisvad J.C."/>
            <person name="Larsen T.O."/>
            <person name="Kjaerboelling I."/>
            <person name="Rothschild-Mancinelli K."/>
            <person name="Lyhne E.K."/>
            <person name="Kogle M.E."/>
            <person name="Barry K."/>
            <person name="Clum A."/>
            <person name="Na H."/>
            <person name="Ledsgaard L."/>
            <person name="Lin J."/>
            <person name="Lipzen A."/>
            <person name="Kuo A."/>
            <person name="Riley R."/>
            <person name="Mondo S."/>
            <person name="Labutti K."/>
            <person name="Haridas S."/>
            <person name="Pangalinan J."/>
            <person name="Salamov A.A."/>
            <person name="Simmons B.A."/>
            <person name="Magnuson J.K."/>
            <person name="Chen J."/>
            <person name="Drula E."/>
            <person name="Henrissat B."/>
            <person name="Wiebenga A."/>
            <person name="Lubbers R.J."/>
            <person name="Gomes A.C."/>
            <person name="Macurrencykelacurrency M.R."/>
            <person name="Stajich J."/>
            <person name="Grigoriev I.V."/>
            <person name="Mortensen U.H."/>
            <person name="De Vries R.P."/>
            <person name="Baker S.E."/>
            <person name="Andersen M.R."/>
        </authorList>
    </citation>
    <scope>NUCLEOTIDE SEQUENCE [LARGE SCALE GENOMIC DNA]</scope>
    <source>
        <strain evidence="7 8">CBS 449.75</strain>
    </source>
</reference>
<dbReference type="EMBL" id="JBFXLQ010000067">
    <property type="protein sequence ID" value="KAL2862481.1"/>
    <property type="molecule type" value="Genomic_DNA"/>
</dbReference>
<keyword evidence="8" id="KW-1185">Reference proteome</keyword>
<organism evidence="7 8">
    <name type="scientific">Aspergillus lucknowensis</name>
    <dbReference type="NCBI Taxonomy" id="176173"/>
    <lineage>
        <taxon>Eukaryota</taxon>
        <taxon>Fungi</taxon>
        <taxon>Dikarya</taxon>
        <taxon>Ascomycota</taxon>
        <taxon>Pezizomycotina</taxon>
        <taxon>Eurotiomycetes</taxon>
        <taxon>Eurotiomycetidae</taxon>
        <taxon>Eurotiales</taxon>
        <taxon>Aspergillaceae</taxon>
        <taxon>Aspergillus</taxon>
        <taxon>Aspergillus subgen. Nidulantes</taxon>
    </lineage>
</organism>
<dbReference type="PROSITE" id="PS51387">
    <property type="entry name" value="FAD_PCMH"/>
    <property type="match status" value="1"/>
</dbReference>
<evidence type="ECO:0000313" key="7">
    <source>
        <dbReference type="EMBL" id="KAL2862481.1"/>
    </source>
</evidence>
<dbReference type="Proteomes" id="UP001610432">
    <property type="component" value="Unassembled WGS sequence"/>
</dbReference>